<evidence type="ECO:0000259" key="4">
    <source>
        <dbReference type="SMART" id="SM00797"/>
    </source>
</evidence>
<gene>
    <name evidence="5" type="ORF">HNQ45_000578</name>
</gene>
<dbReference type="Pfam" id="PF02626">
    <property type="entry name" value="CT_A_B"/>
    <property type="match status" value="1"/>
</dbReference>
<evidence type="ECO:0000313" key="5">
    <source>
        <dbReference type="EMBL" id="MBB5175703.1"/>
    </source>
</evidence>
<dbReference type="InterPro" id="IPR029000">
    <property type="entry name" value="Cyclophilin-like_dom_sf"/>
</dbReference>
<evidence type="ECO:0000256" key="1">
    <source>
        <dbReference type="ARBA" id="ARBA00022741"/>
    </source>
</evidence>
<feature type="domain" description="Carboxyltransferase" evidence="4">
    <location>
        <begin position="15"/>
        <end position="280"/>
    </location>
</feature>
<dbReference type="RefSeq" id="WP_183673243.1">
    <property type="nucleotide sequence ID" value="NZ_CBCRYX010000002.1"/>
</dbReference>
<evidence type="ECO:0000256" key="3">
    <source>
        <dbReference type="ARBA" id="ARBA00022840"/>
    </source>
</evidence>
<accession>A0A9Q2HF29</accession>
<evidence type="ECO:0000256" key="2">
    <source>
        <dbReference type="ARBA" id="ARBA00022801"/>
    </source>
</evidence>
<dbReference type="SMART" id="SM00797">
    <property type="entry name" value="AHS2"/>
    <property type="match status" value="1"/>
</dbReference>
<dbReference type="PANTHER" id="PTHR43309">
    <property type="entry name" value="5-OXOPROLINASE SUBUNIT C"/>
    <property type="match status" value="1"/>
</dbReference>
<dbReference type="AlphaFoldDB" id="A0A9Q2HF29"/>
<reference evidence="5 6" key="1">
    <citation type="submission" date="2020-08" db="EMBL/GenBank/DDBJ databases">
        <title>Genomic Encyclopedia of Type Strains, Phase IV (KMG-IV): sequencing the most valuable type-strain genomes for metagenomic binning, comparative biology and taxonomic classification.</title>
        <authorList>
            <person name="Goeker M."/>
        </authorList>
    </citation>
    <scope>NUCLEOTIDE SEQUENCE [LARGE SCALE GENOMIC DNA]</scope>
    <source>
        <strain evidence="5 6">DSM 19163</strain>
    </source>
</reference>
<name>A0A9Q2HF29_9STAP</name>
<dbReference type="Proteomes" id="UP000579136">
    <property type="component" value="Unassembled WGS sequence"/>
</dbReference>
<keyword evidence="6" id="KW-1185">Reference proteome</keyword>
<comment type="caution">
    <text evidence="5">The sequence shown here is derived from an EMBL/GenBank/DDBJ whole genome shotgun (WGS) entry which is preliminary data.</text>
</comment>
<dbReference type="GO" id="GO:0016787">
    <property type="term" value="F:hydrolase activity"/>
    <property type="evidence" value="ECO:0007669"/>
    <property type="project" value="UniProtKB-KW"/>
</dbReference>
<dbReference type="Gene3D" id="2.40.100.10">
    <property type="entry name" value="Cyclophilin-like"/>
    <property type="match status" value="1"/>
</dbReference>
<keyword evidence="3" id="KW-0067">ATP-binding</keyword>
<protein>
    <submittedName>
        <fullName evidence="5">Allophanate hydrolase subunit 2</fullName>
    </submittedName>
</protein>
<dbReference type="EMBL" id="JACHHF010000003">
    <property type="protein sequence ID" value="MBB5175703.1"/>
    <property type="molecule type" value="Genomic_DNA"/>
</dbReference>
<dbReference type="InterPro" id="IPR003778">
    <property type="entry name" value="CT_A_B"/>
</dbReference>
<dbReference type="InterPro" id="IPR052708">
    <property type="entry name" value="PxpC"/>
</dbReference>
<dbReference type="GO" id="GO:0005524">
    <property type="term" value="F:ATP binding"/>
    <property type="evidence" value="ECO:0007669"/>
    <property type="project" value="UniProtKB-KW"/>
</dbReference>
<keyword evidence="1" id="KW-0547">Nucleotide-binding</keyword>
<dbReference type="PANTHER" id="PTHR43309:SF5">
    <property type="entry name" value="5-OXOPROLINASE SUBUNIT C"/>
    <property type="match status" value="1"/>
</dbReference>
<evidence type="ECO:0000313" key="6">
    <source>
        <dbReference type="Proteomes" id="UP000579136"/>
    </source>
</evidence>
<sequence>MSIIIQDKGLLSTVVTSSDALDQLSPQIANKLVGNDVDEKTIEMVIRPAKIQFTEPTVIAFSGALFDVTVGDKTLSANRMYILDRGDVLTFHSSDRGGRVYLAVAGGIKKSGSNVLESGDELTMRRNYTEQHHEIFSMMRNKPTVAWGIGSYSLAEVYLSDNFHVVRRPGVPESVYEQLEDTYTVIGETYRYSIKLDGNTIDYNNEAMDNYGVQGGIFLKDNKPFIALNDFDMSTEYTHIGTIPSYHMHKIAQKTKDSKVQFTVIDAEHAYVNLYNHEMWKKSLFKAIDYKISKELVKEKM</sequence>
<keyword evidence="2 5" id="KW-0378">Hydrolase</keyword>
<organism evidence="5 6">
    <name type="scientific">Nosocomiicoccus ampullae</name>
    <dbReference type="NCBI Taxonomy" id="489910"/>
    <lineage>
        <taxon>Bacteria</taxon>
        <taxon>Bacillati</taxon>
        <taxon>Bacillota</taxon>
        <taxon>Bacilli</taxon>
        <taxon>Bacillales</taxon>
        <taxon>Staphylococcaceae</taxon>
        <taxon>Nosocomiicoccus</taxon>
    </lineage>
</organism>
<proteinExistence type="predicted"/>